<dbReference type="EMBL" id="GBXM01048721">
    <property type="protein sequence ID" value="JAH59856.1"/>
    <property type="molecule type" value="Transcribed_RNA"/>
</dbReference>
<reference evidence="2" key="2">
    <citation type="journal article" date="2015" name="Fish Shellfish Immunol.">
        <title>Early steps in the European eel (Anguilla anguilla)-Vibrio vulnificus interaction in the gills: Role of the RtxA13 toxin.</title>
        <authorList>
            <person name="Callol A."/>
            <person name="Pajuelo D."/>
            <person name="Ebbesson L."/>
            <person name="Teles M."/>
            <person name="MacKenzie S."/>
            <person name="Amaro C."/>
        </authorList>
    </citation>
    <scope>NUCLEOTIDE SEQUENCE</scope>
</reference>
<sequence>MKRKNSKEGESPDKCLLQVSAL</sequence>
<feature type="compositionally biased region" description="Basic and acidic residues" evidence="1">
    <location>
        <begin position="1"/>
        <end position="13"/>
    </location>
</feature>
<accession>A0A0E9U230</accession>
<name>A0A0E9U230_ANGAN</name>
<protein>
    <submittedName>
        <fullName evidence="2">Uncharacterized protein</fullName>
    </submittedName>
</protein>
<proteinExistence type="predicted"/>
<evidence type="ECO:0000313" key="2">
    <source>
        <dbReference type="EMBL" id="JAH59856.1"/>
    </source>
</evidence>
<evidence type="ECO:0000256" key="1">
    <source>
        <dbReference type="SAM" id="MobiDB-lite"/>
    </source>
</evidence>
<organism evidence="2">
    <name type="scientific">Anguilla anguilla</name>
    <name type="common">European freshwater eel</name>
    <name type="synonym">Muraena anguilla</name>
    <dbReference type="NCBI Taxonomy" id="7936"/>
    <lineage>
        <taxon>Eukaryota</taxon>
        <taxon>Metazoa</taxon>
        <taxon>Chordata</taxon>
        <taxon>Craniata</taxon>
        <taxon>Vertebrata</taxon>
        <taxon>Euteleostomi</taxon>
        <taxon>Actinopterygii</taxon>
        <taxon>Neopterygii</taxon>
        <taxon>Teleostei</taxon>
        <taxon>Anguilliformes</taxon>
        <taxon>Anguillidae</taxon>
        <taxon>Anguilla</taxon>
    </lineage>
</organism>
<feature type="region of interest" description="Disordered" evidence="1">
    <location>
        <begin position="1"/>
        <end position="22"/>
    </location>
</feature>
<reference evidence="2" key="1">
    <citation type="submission" date="2014-11" db="EMBL/GenBank/DDBJ databases">
        <authorList>
            <person name="Amaro Gonzalez C."/>
        </authorList>
    </citation>
    <scope>NUCLEOTIDE SEQUENCE</scope>
</reference>
<dbReference type="AlphaFoldDB" id="A0A0E9U230"/>